<name>A0AAV2TMM7_CALDB</name>
<protein>
    <recommendedName>
        <fullName evidence="6">Granulins domain-containing protein</fullName>
    </recommendedName>
</protein>
<feature type="signal peptide" evidence="5">
    <location>
        <begin position="1"/>
        <end position="18"/>
    </location>
</feature>
<comment type="similarity">
    <text evidence="2">Belongs to the granulin family.</text>
</comment>
<evidence type="ECO:0000256" key="2">
    <source>
        <dbReference type="ARBA" id="ARBA00010093"/>
    </source>
</evidence>
<proteinExistence type="inferred from homology"/>
<dbReference type="SMART" id="SM00277">
    <property type="entry name" value="GRAN"/>
    <property type="match status" value="1"/>
</dbReference>
<organism evidence="7 8">
    <name type="scientific">Calicophoron daubneyi</name>
    <name type="common">Rumen fluke</name>
    <name type="synonym">Paramphistomum daubneyi</name>
    <dbReference type="NCBI Taxonomy" id="300641"/>
    <lineage>
        <taxon>Eukaryota</taxon>
        <taxon>Metazoa</taxon>
        <taxon>Spiralia</taxon>
        <taxon>Lophotrochozoa</taxon>
        <taxon>Platyhelminthes</taxon>
        <taxon>Trematoda</taxon>
        <taxon>Digenea</taxon>
        <taxon>Plagiorchiida</taxon>
        <taxon>Pronocephalata</taxon>
        <taxon>Paramphistomoidea</taxon>
        <taxon>Paramphistomidae</taxon>
        <taxon>Calicophoron</taxon>
    </lineage>
</organism>
<evidence type="ECO:0000313" key="7">
    <source>
        <dbReference type="EMBL" id="CAL5137731.1"/>
    </source>
</evidence>
<keyword evidence="5" id="KW-0732">Signal</keyword>
<comment type="caution">
    <text evidence="7">The sequence shown here is derived from an EMBL/GenBank/DDBJ whole genome shotgun (WGS) entry which is preliminary data.</text>
</comment>
<dbReference type="PANTHER" id="PTHR12274:SF3">
    <property type="entry name" value="PROGRANULIN"/>
    <property type="match status" value="1"/>
</dbReference>
<dbReference type="InterPro" id="IPR037277">
    <property type="entry name" value="Granulin_sf"/>
</dbReference>
<dbReference type="GO" id="GO:0005576">
    <property type="term" value="C:extracellular region"/>
    <property type="evidence" value="ECO:0007669"/>
    <property type="project" value="UniProtKB-SubCell"/>
</dbReference>
<dbReference type="Gene3D" id="2.10.25.160">
    <property type="entry name" value="Granulin"/>
    <property type="match status" value="3"/>
</dbReference>
<dbReference type="AlphaFoldDB" id="A0AAV2TMM7"/>
<evidence type="ECO:0000256" key="3">
    <source>
        <dbReference type="ARBA" id="ARBA00022525"/>
    </source>
</evidence>
<keyword evidence="4" id="KW-1015">Disulfide bond</keyword>
<keyword evidence="3" id="KW-0964">Secreted</keyword>
<gene>
    <name evidence="7" type="ORF">CDAUBV1_LOCUS12059</name>
</gene>
<accession>A0AAV2TMM7</accession>
<evidence type="ECO:0000256" key="5">
    <source>
        <dbReference type="SAM" id="SignalP"/>
    </source>
</evidence>
<feature type="chain" id="PRO_5043539533" description="Granulins domain-containing protein" evidence="5">
    <location>
        <begin position="19"/>
        <end position="181"/>
    </location>
</feature>
<comment type="subcellular location">
    <subcellularLocation>
        <location evidence="1">Secreted</location>
    </subcellularLocation>
</comment>
<evidence type="ECO:0000259" key="6">
    <source>
        <dbReference type="SMART" id="SM00277"/>
    </source>
</evidence>
<dbReference type="PANTHER" id="PTHR12274">
    <property type="entry name" value="GRANULIN"/>
    <property type="match status" value="1"/>
</dbReference>
<dbReference type="Proteomes" id="UP001497525">
    <property type="component" value="Unassembled WGS sequence"/>
</dbReference>
<dbReference type="EMBL" id="CAXLJL010000434">
    <property type="protein sequence ID" value="CAL5137731.1"/>
    <property type="molecule type" value="Genomic_DNA"/>
</dbReference>
<feature type="domain" description="Granulins" evidence="6">
    <location>
        <begin position="25"/>
        <end position="73"/>
    </location>
</feature>
<dbReference type="SUPFAM" id="SSF57277">
    <property type="entry name" value="Granulin repeat"/>
    <property type="match status" value="1"/>
</dbReference>
<evidence type="ECO:0000256" key="1">
    <source>
        <dbReference type="ARBA" id="ARBA00004613"/>
    </source>
</evidence>
<dbReference type="InterPro" id="IPR000118">
    <property type="entry name" value="Granulin"/>
</dbReference>
<reference evidence="7" key="1">
    <citation type="submission" date="2024-06" db="EMBL/GenBank/DDBJ databases">
        <authorList>
            <person name="Liu X."/>
            <person name="Lenzi L."/>
            <person name="Haldenby T S."/>
            <person name="Uol C."/>
        </authorList>
    </citation>
    <scope>NUCLEOTIDE SEQUENCE</scope>
</reference>
<dbReference type="InterPro" id="IPR039036">
    <property type="entry name" value="Granulin_fam"/>
</dbReference>
<evidence type="ECO:0000313" key="8">
    <source>
        <dbReference type="Proteomes" id="UP001497525"/>
    </source>
</evidence>
<dbReference type="Pfam" id="PF00396">
    <property type="entry name" value="Granulin"/>
    <property type="match status" value="2"/>
</dbReference>
<sequence>MFWGLFMLVCVTLPPAQPSVVWSVCPPKCDGKSCGEISPKETICCPYVNGVCCGDGLSCCPRGSTCDLGERICRQVNGENATMKPLEISAVCCEGGKECCPSGTKCDAEAHRCLHSSAAALHSIQSTLVQAQEDSDITSVRAIVLCPDKETKCPDKNTCCETKGKNSYGCCPLPKVSCIMR</sequence>
<evidence type="ECO:0000256" key="4">
    <source>
        <dbReference type="ARBA" id="ARBA00023157"/>
    </source>
</evidence>